<keyword evidence="2" id="KW-1185">Reference proteome</keyword>
<dbReference type="Proteomes" id="UP000295611">
    <property type="component" value="Unassembled WGS sequence"/>
</dbReference>
<accession>A0A4R7B6Q1</accession>
<protein>
    <recommendedName>
        <fullName evidence="3">VacJ</fullName>
    </recommendedName>
</protein>
<dbReference type="EMBL" id="SNZP01000005">
    <property type="protein sequence ID" value="TDR80351.1"/>
    <property type="molecule type" value="Genomic_DNA"/>
</dbReference>
<organism evidence="1 2">
    <name type="scientific">Paludibacterium purpuratum</name>
    <dbReference type="NCBI Taxonomy" id="1144873"/>
    <lineage>
        <taxon>Bacteria</taxon>
        <taxon>Pseudomonadati</taxon>
        <taxon>Pseudomonadota</taxon>
        <taxon>Betaproteobacteria</taxon>
        <taxon>Neisseriales</taxon>
        <taxon>Chromobacteriaceae</taxon>
        <taxon>Paludibacterium</taxon>
    </lineage>
</organism>
<evidence type="ECO:0000313" key="2">
    <source>
        <dbReference type="Proteomes" id="UP000295611"/>
    </source>
</evidence>
<sequence>MFEVNRSVAILRPKQPFLDWLKSLPGGFETEPTLHDLRENGNALLVPAVDDLDELAEFIAENCIEMFEAELADWCEEDKLWPQQRSQALFERWFDIEVHGVVTDLVAEPLERDRFQPFALDDE</sequence>
<gene>
    <name evidence="1" type="ORF">DFP86_105220</name>
</gene>
<name>A0A4R7B6Q1_9NEIS</name>
<dbReference type="OrthoDB" id="5431733at2"/>
<evidence type="ECO:0000313" key="1">
    <source>
        <dbReference type="EMBL" id="TDR80351.1"/>
    </source>
</evidence>
<dbReference type="AlphaFoldDB" id="A0A4R7B6Q1"/>
<comment type="caution">
    <text evidence="1">The sequence shown here is derived from an EMBL/GenBank/DDBJ whole genome shotgun (WGS) entry which is preliminary data.</text>
</comment>
<reference evidence="1 2" key="1">
    <citation type="submission" date="2019-03" db="EMBL/GenBank/DDBJ databases">
        <title>Genomic Encyclopedia of Type Strains, Phase III (KMG-III): the genomes of soil and plant-associated and newly described type strains.</title>
        <authorList>
            <person name="Whitman W."/>
        </authorList>
    </citation>
    <scope>NUCLEOTIDE SEQUENCE [LARGE SCALE GENOMIC DNA]</scope>
    <source>
        <strain evidence="1 2">CECT 8976</strain>
    </source>
</reference>
<dbReference type="RefSeq" id="WP_133679871.1">
    <property type="nucleotide sequence ID" value="NZ_SNZP01000005.1"/>
</dbReference>
<proteinExistence type="predicted"/>
<evidence type="ECO:0008006" key="3">
    <source>
        <dbReference type="Google" id="ProtNLM"/>
    </source>
</evidence>